<keyword evidence="2" id="KW-1185">Reference proteome</keyword>
<evidence type="ECO:0000313" key="1">
    <source>
        <dbReference type="EMBL" id="QLF84125.1"/>
    </source>
</evidence>
<proteinExistence type="predicted"/>
<accession>A0A7D5FRP9</accession>
<protein>
    <submittedName>
        <fullName evidence="1">Uncharacterized protein</fullName>
    </submittedName>
</protein>
<dbReference type="EMBL" id="MT521998">
    <property type="protein sequence ID" value="QLF84125.1"/>
    <property type="molecule type" value="Genomic_DNA"/>
</dbReference>
<dbReference type="Proteomes" id="UP000510658">
    <property type="component" value="Genome"/>
</dbReference>
<dbReference type="GeneID" id="65127617"/>
<dbReference type="RefSeq" id="YP_010109341.1">
    <property type="nucleotide sequence ID" value="NC_055857.1"/>
</dbReference>
<reference evidence="1 2" key="1">
    <citation type="submission" date="2020-05" db="EMBL/GenBank/DDBJ databases">
        <authorList>
            <person name="Bourett C.E."/>
            <person name="Perrotta M.C."/>
            <person name="Suriano S.G."/>
            <person name="Warburton E.J."/>
            <person name="Neely M.N."/>
            <person name="Molloy S.D."/>
            <person name="Garlena R.A."/>
            <person name="Russell D.A."/>
            <person name="Pope W.H."/>
            <person name="Jacobs-Sera D."/>
            <person name="Hatfull G.F."/>
        </authorList>
    </citation>
    <scope>NUCLEOTIDE SEQUENCE [LARGE SCALE GENOMIC DNA]</scope>
</reference>
<name>A0A7D5FRP9_9CAUD</name>
<evidence type="ECO:0000313" key="2">
    <source>
        <dbReference type="Proteomes" id="UP000510658"/>
    </source>
</evidence>
<sequence length="100" mass="10592">MLGMTANKIEVEQLGISNVGEFVAVAGRANNLRTLLVGVLEAVTHGVRESGHVGTVLHVKLNGVDEPIRGSFNGGKVWVGDDLAEVTRSVIDDLESQDRG</sequence>
<organism evidence="1 2">
    <name type="scientific">Gordonia phage Jambalaya</name>
    <dbReference type="NCBI Taxonomy" id="2743985"/>
    <lineage>
        <taxon>Viruses</taxon>
        <taxon>Duplodnaviria</taxon>
        <taxon>Heunggongvirae</taxon>
        <taxon>Uroviricota</taxon>
        <taxon>Caudoviricetes</taxon>
        <taxon>Stackebrandtviridae</taxon>
        <taxon>Frickvirinae</taxon>
        <taxon>Wizardvirus</taxon>
        <taxon>Wizardvirus jambalaya</taxon>
    </lineage>
</organism>
<gene>
    <name evidence="1" type="primary">79</name>
    <name evidence="1" type="ORF">SEA_JAMBALAYA_79</name>
</gene>
<dbReference type="KEGG" id="vg:65127617"/>